<dbReference type="InterPro" id="IPR000182">
    <property type="entry name" value="GNAT_dom"/>
</dbReference>
<dbReference type="Gene3D" id="3.40.630.30">
    <property type="match status" value="1"/>
</dbReference>
<dbReference type="InterPro" id="IPR051531">
    <property type="entry name" value="N-acetyltransferase"/>
</dbReference>
<protein>
    <submittedName>
        <fullName evidence="2">GCN5 family acetyltransferase</fullName>
    </submittedName>
</protein>
<feature type="domain" description="N-acetyltransferase" evidence="1">
    <location>
        <begin position="20"/>
        <end position="164"/>
    </location>
</feature>
<dbReference type="AlphaFoldDB" id="A0A1A3N4A4"/>
<accession>A0A1A3N4A4</accession>
<dbReference type="PANTHER" id="PTHR43792">
    <property type="entry name" value="GNAT FAMILY, PUTATIVE (AFU_ORTHOLOGUE AFUA_3G00765)-RELATED-RELATED"/>
    <property type="match status" value="1"/>
</dbReference>
<evidence type="ECO:0000313" key="3">
    <source>
        <dbReference type="Proteomes" id="UP000093819"/>
    </source>
</evidence>
<dbReference type="SUPFAM" id="SSF55729">
    <property type="entry name" value="Acyl-CoA N-acyltransferases (Nat)"/>
    <property type="match status" value="1"/>
</dbReference>
<keyword evidence="2" id="KW-0808">Transferase</keyword>
<gene>
    <name evidence="2" type="ORF">A5635_07035</name>
</gene>
<name>A0A1A3N4A4_MYCAS</name>
<dbReference type="GO" id="GO:0016747">
    <property type="term" value="F:acyltransferase activity, transferring groups other than amino-acyl groups"/>
    <property type="evidence" value="ECO:0007669"/>
    <property type="project" value="InterPro"/>
</dbReference>
<dbReference type="Pfam" id="PF13302">
    <property type="entry name" value="Acetyltransf_3"/>
    <property type="match status" value="1"/>
</dbReference>
<dbReference type="InterPro" id="IPR016181">
    <property type="entry name" value="Acyl_CoA_acyltransferase"/>
</dbReference>
<comment type="caution">
    <text evidence="2">The sequence shown here is derived from an EMBL/GenBank/DDBJ whole genome shotgun (WGS) entry which is preliminary data.</text>
</comment>
<reference evidence="2 3" key="1">
    <citation type="submission" date="2016-06" db="EMBL/GenBank/DDBJ databases">
        <authorList>
            <person name="Kjaerup R.B."/>
            <person name="Dalgaard T.S."/>
            <person name="Juul-Madsen H.R."/>
        </authorList>
    </citation>
    <scope>NUCLEOTIDE SEQUENCE [LARGE SCALE GENOMIC DNA]</scope>
    <source>
        <strain evidence="2 3">1245335.1</strain>
    </source>
</reference>
<dbReference type="PANTHER" id="PTHR43792:SF1">
    <property type="entry name" value="N-ACETYLTRANSFERASE DOMAIN-CONTAINING PROTEIN"/>
    <property type="match status" value="1"/>
</dbReference>
<evidence type="ECO:0000259" key="1">
    <source>
        <dbReference type="Pfam" id="PF13302"/>
    </source>
</evidence>
<dbReference type="OrthoDB" id="3533156at2"/>
<proteinExistence type="predicted"/>
<evidence type="ECO:0000313" key="2">
    <source>
        <dbReference type="EMBL" id="OBK16180.1"/>
    </source>
</evidence>
<dbReference type="EMBL" id="LZLR01000206">
    <property type="protein sequence ID" value="OBK16180.1"/>
    <property type="molecule type" value="Genomic_DNA"/>
</dbReference>
<dbReference type="Proteomes" id="UP000093819">
    <property type="component" value="Unassembled WGS sequence"/>
</dbReference>
<sequence>MVEHHHVEWDADTRHISTHRLVLRPWQLDDDVAASAIYGSPDVARWLCPALPPIADQTAMRTILGSWIGESDATGLPLGRWAITHGASGEVIGGTALLPLPPGRTDLEIGWQLSPRAWGYGYGAEAGHAVAHQAFENVGISEVFAVVRTGNHRGVATARRVGMEWVGETSKYYNLTLQVYRLTKADLDLPEPACAGPEDLKSIDLHG</sequence>
<organism evidence="2 3">
    <name type="scientific">Mycobacterium asiaticum</name>
    <dbReference type="NCBI Taxonomy" id="1790"/>
    <lineage>
        <taxon>Bacteria</taxon>
        <taxon>Bacillati</taxon>
        <taxon>Actinomycetota</taxon>
        <taxon>Actinomycetes</taxon>
        <taxon>Mycobacteriales</taxon>
        <taxon>Mycobacteriaceae</taxon>
        <taxon>Mycobacterium</taxon>
    </lineage>
</organism>